<dbReference type="Gene3D" id="3.20.20.80">
    <property type="entry name" value="Glycosidases"/>
    <property type="match status" value="1"/>
</dbReference>
<dbReference type="EMBL" id="BAAAHP010000175">
    <property type="protein sequence ID" value="GAA0896571.1"/>
    <property type="molecule type" value="Genomic_DNA"/>
</dbReference>
<dbReference type="InterPro" id="IPR017853">
    <property type="entry name" value="GH"/>
</dbReference>
<dbReference type="PANTHER" id="PTHR43405">
    <property type="entry name" value="GLYCOSYL HYDROLASE DIGH"/>
    <property type="match status" value="1"/>
</dbReference>
<dbReference type="PANTHER" id="PTHR43405:SF1">
    <property type="entry name" value="GLYCOSYL HYDROLASE DIGH"/>
    <property type="match status" value="1"/>
</dbReference>
<reference evidence="3" key="1">
    <citation type="journal article" date="2019" name="Int. J. Syst. Evol. Microbiol.">
        <title>The Global Catalogue of Microorganisms (GCM) 10K type strain sequencing project: providing services to taxonomists for standard genome sequencing and annotation.</title>
        <authorList>
            <consortium name="The Broad Institute Genomics Platform"/>
            <consortium name="The Broad Institute Genome Sequencing Center for Infectious Disease"/>
            <person name="Wu L."/>
            <person name="Ma J."/>
        </authorList>
    </citation>
    <scope>NUCLEOTIDE SEQUENCE [LARGE SCALE GENOMIC DNA]</scope>
    <source>
        <strain evidence="3">JCM 11117</strain>
    </source>
</reference>
<accession>A0ABP3YQ37</accession>
<evidence type="ECO:0000259" key="1">
    <source>
        <dbReference type="Pfam" id="PF08532"/>
    </source>
</evidence>
<gene>
    <name evidence="2" type="ORF">GCM10009559_55430</name>
</gene>
<keyword evidence="3" id="KW-1185">Reference proteome</keyword>
<evidence type="ECO:0000313" key="3">
    <source>
        <dbReference type="Proteomes" id="UP001499967"/>
    </source>
</evidence>
<proteinExistence type="predicted"/>
<dbReference type="SUPFAM" id="SSF52317">
    <property type="entry name" value="Class I glutamine amidotransferase-like"/>
    <property type="match status" value="1"/>
</dbReference>
<dbReference type="InterPro" id="IPR013738">
    <property type="entry name" value="Beta_galactosidase_Trimer"/>
</dbReference>
<dbReference type="InterPro" id="IPR028212">
    <property type="entry name" value="GHL6"/>
</dbReference>
<dbReference type="CDD" id="cd03143">
    <property type="entry name" value="A4_beta-galactosidase_middle_domain"/>
    <property type="match status" value="1"/>
</dbReference>
<comment type="caution">
    <text evidence="2">The sequence shown here is derived from an EMBL/GenBank/DDBJ whole genome shotgun (WGS) entry which is preliminary data.</text>
</comment>
<organism evidence="2 3">
    <name type="scientific">Pseudonocardia zijingensis</name>
    <dbReference type="NCBI Taxonomy" id="153376"/>
    <lineage>
        <taxon>Bacteria</taxon>
        <taxon>Bacillati</taxon>
        <taxon>Actinomycetota</taxon>
        <taxon>Actinomycetes</taxon>
        <taxon>Pseudonocardiales</taxon>
        <taxon>Pseudonocardiaceae</taxon>
        <taxon>Pseudonocardia</taxon>
    </lineage>
</organism>
<dbReference type="Pfam" id="PF08532">
    <property type="entry name" value="Glyco_hydro_42M"/>
    <property type="match status" value="1"/>
</dbReference>
<dbReference type="RefSeq" id="WP_343944547.1">
    <property type="nucleotide sequence ID" value="NZ_BAAAHP010000175.1"/>
</dbReference>
<dbReference type="Pfam" id="PF14871">
    <property type="entry name" value="GHL6"/>
    <property type="match status" value="1"/>
</dbReference>
<dbReference type="Proteomes" id="UP001499967">
    <property type="component" value="Unassembled WGS sequence"/>
</dbReference>
<dbReference type="InterPro" id="IPR029062">
    <property type="entry name" value="Class_I_gatase-like"/>
</dbReference>
<protein>
    <submittedName>
        <fullName evidence="2">Family 10 glycosylhydrolase</fullName>
    </submittedName>
</protein>
<name>A0ABP3YQ37_9PSEU</name>
<dbReference type="SUPFAM" id="SSF51445">
    <property type="entry name" value="(Trans)glycosidases"/>
    <property type="match status" value="1"/>
</dbReference>
<feature type="domain" description="Beta-galactosidase trimerisation" evidence="1">
    <location>
        <begin position="380"/>
        <end position="561"/>
    </location>
</feature>
<sequence>MNLRTPDWHRTATRWTQLTLTESDPGRFDPAFWVDIMRRTRSNATCISAGGYMAFYPTRIPFHYRSRHLGDGDPFGELVEGARSLGMHVMARVDPHAVHADALAAHPEWVDRTPDGEPREHWAFPGTYVTCPFGPYNREFVTEVARELVREYDIDAVFANRWQGHGVSRSEHARRAFFDATGHELPVEPYDPDDPAWKAYVPWRRQQLSELVALWDTAVKDIRPHARFIPNLGSLAVHELDRDLIERHYPFFVLDRQSRSGIEAPWAAGRNAKRSRGAFRDRPVGLISSVGPEHHQHRWKDSVASPAEIRMWIVDGFAHGGFPWFTKFNGMVPDDRWVEPVADAFGLHATVEPVLSRMRVTADVAVYDAAGPAGDPHEDGFHQALVEARIPFEFVSATRFTAEELGRFRVLVLPNAERMSDEACAVVREFVRAGGGVVAGHRTSLSTADGGTRSDFGLADVLGVHLEEDVRGPVKNNYIALTGEHPVSAGFGGAGRIIGGTHLLRVAAAPDADVPFRFVPDYPDLPMEELYARRAPEHPAVVTRQRPGEGRTVHVAFDIGSLFWETLQPDHGRLMADAVTWALAEPPRVDVRGPGLHDVAVHEGEGELAVCLVNLTNPMAMRGPVRELIPVGPLAVSVALPEGATGAVARLLVGGADAEVAVADGRVTVAVDSVELLEVLHLAWVTGR</sequence>
<evidence type="ECO:0000313" key="2">
    <source>
        <dbReference type="EMBL" id="GAA0896571.1"/>
    </source>
</evidence>
<dbReference type="Gene3D" id="3.40.50.880">
    <property type="match status" value="1"/>
</dbReference>
<dbReference type="InterPro" id="IPR052177">
    <property type="entry name" value="Divisome_Glycosyl_Hydrolase"/>
</dbReference>